<evidence type="ECO:0000313" key="3">
    <source>
        <dbReference type="Proteomes" id="UP001148018"/>
    </source>
</evidence>
<protein>
    <submittedName>
        <fullName evidence="2">Uncharacterized protein</fullName>
    </submittedName>
</protein>
<organism evidence="2 3">
    <name type="scientific">Muraenolepis orangiensis</name>
    <name type="common">Patagonian moray cod</name>
    <dbReference type="NCBI Taxonomy" id="630683"/>
    <lineage>
        <taxon>Eukaryota</taxon>
        <taxon>Metazoa</taxon>
        <taxon>Chordata</taxon>
        <taxon>Craniata</taxon>
        <taxon>Vertebrata</taxon>
        <taxon>Euteleostomi</taxon>
        <taxon>Actinopterygii</taxon>
        <taxon>Neopterygii</taxon>
        <taxon>Teleostei</taxon>
        <taxon>Neoteleostei</taxon>
        <taxon>Acanthomorphata</taxon>
        <taxon>Zeiogadaria</taxon>
        <taxon>Gadariae</taxon>
        <taxon>Gadiformes</taxon>
        <taxon>Muraenolepidoidei</taxon>
        <taxon>Muraenolepididae</taxon>
        <taxon>Muraenolepis</taxon>
    </lineage>
</organism>
<feature type="region of interest" description="Disordered" evidence="1">
    <location>
        <begin position="1"/>
        <end position="22"/>
    </location>
</feature>
<keyword evidence="3" id="KW-1185">Reference proteome</keyword>
<name>A0A9Q0EEG0_9TELE</name>
<accession>A0A9Q0EEG0</accession>
<dbReference type="OrthoDB" id="185618at2759"/>
<sequence>MSQFQFQPPNSPAHLSPSTTGGSINPSTLISLHRASYYEISVDVGLWEKQKSSGLSFCTEPGLKAWPKLSKRAPLPPMAVDQPPKDTSGLIELRDCGLGAFPGADGKAAPPRFLEQLKTGPEEATMEEEERRFPSPVDSFHQRFAAMAAVRKQTKLRRSIPELRVSVGVTPAPLAHQCRILPCLWPLPSASKVTRGDSHLQEDCDILRPAG</sequence>
<comment type="caution">
    <text evidence="2">The sequence shown here is derived from an EMBL/GenBank/DDBJ whole genome shotgun (WGS) entry which is preliminary data.</text>
</comment>
<evidence type="ECO:0000313" key="2">
    <source>
        <dbReference type="EMBL" id="KAJ3605824.1"/>
    </source>
</evidence>
<dbReference type="AlphaFoldDB" id="A0A9Q0EEG0"/>
<evidence type="ECO:0000256" key="1">
    <source>
        <dbReference type="SAM" id="MobiDB-lite"/>
    </source>
</evidence>
<dbReference type="Proteomes" id="UP001148018">
    <property type="component" value="Unassembled WGS sequence"/>
</dbReference>
<proteinExistence type="predicted"/>
<gene>
    <name evidence="2" type="ORF">NHX12_027868</name>
</gene>
<dbReference type="EMBL" id="JANIIK010000043">
    <property type="protein sequence ID" value="KAJ3605824.1"/>
    <property type="molecule type" value="Genomic_DNA"/>
</dbReference>
<reference evidence="2" key="1">
    <citation type="submission" date="2022-07" db="EMBL/GenBank/DDBJ databases">
        <title>Chromosome-level genome of Muraenolepis orangiensis.</title>
        <authorList>
            <person name="Kim J."/>
        </authorList>
    </citation>
    <scope>NUCLEOTIDE SEQUENCE</scope>
    <source>
        <strain evidence="2">KU_S4_2022</strain>
        <tissue evidence="2">Muscle</tissue>
    </source>
</reference>